<dbReference type="InParanoid" id="A0A1V8TJA9"/>
<reference evidence="2" key="1">
    <citation type="submission" date="2017-03" db="EMBL/GenBank/DDBJ databases">
        <title>Genomes of endolithic fungi from Antarctica.</title>
        <authorList>
            <person name="Coleine C."/>
            <person name="Masonjones S."/>
            <person name="Stajich J.E."/>
        </authorList>
    </citation>
    <scope>NUCLEOTIDE SEQUENCE [LARGE SCALE GENOMIC DNA]</scope>
    <source>
        <strain evidence="2">CCFEE 5527</strain>
    </source>
</reference>
<dbReference type="AlphaFoldDB" id="A0A1V8TJA9"/>
<organism evidence="1 2">
    <name type="scientific">Cryoendolithus antarcticus</name>
    <dbReference type="NCBI Taxonomy" id="1507870"/>
    <lineage>
        <taxon>Eukaryota</taxon>
        <taxon>Fungi</taxon>
        <taxon>Dikarya</taxon>
        <taxon>Ascomycota</taxon>
        <taxon>Pezizomycotina</taxon>
        <taxon>Dothideomycetes</taxon>
        <taxon>Dothideomycetidae</taxon>
        <taxon>Cladosporiales</taxon>
        <taxon>Cladosporiaceae</taxon>
        <taxon>Cryoendolithus</taxon>
    </lineage>
</organism>
<dbReference type="SUPFAM" id="SSF55144">
    <property type="entry name" value="LigT-like"/>
    <property type="match status" value="1"/>
</dbReference>
<accession>A0A1V8TJA9</accession>
<evidence type="ECO:0000313" key="2">
    <source>
        <dbReference type="Proteomes" id="UP000192596"/>
    </source>
</evidence>
<dbReference type="EMBL" id="NAJO01000007">
    <property type="protein sequence ID" value="OQO11328.1"/>
    <property type="molecule type" value="Genomic_DNA"/>
</dbReference>
<dbReference type="OrthoDB" id="2967263at2759"/>
<sequence>MAAYYTFEDFSGAASASQSDNPYDGLIETCDDDPSKIQAVYEKHRTNRNAQQKAKLLAPDFSGVVIDEMLAQLQSGGEDWRHCLVFWARPPTRIRELIVGVQRRLLTIAPNMWIMPPENLHMTALEVTHSRTATEIDSLVKQLSPSAHDIADCTHDHRARLIRPMISFDAQALAVSFLPASGDDDDQYSYHHLRRDVFNKVQAAGVKVESRYVVPSAHLTVGRFVTKQDFEVDGKVDHEKVAKLVETIESINAWLENEVWPSPHGEWRVGQETGLDHRQGTLWYGGGATVYLGKGY</sequence>
<dbReference type="Proteomes" id="UP000192596">
    <property type="component" value="Unassembled WGS sequence"/>
</dbReference>
<name>A0A1V8TJA9_9PEZI</name>
<evidence type="ECO:0000313" key="1">
    <source>
        <dbReference type="EMBL" id="OQO11328.1"/>
    </source>
</evidence>
<gene>
    <name evidence="1" type="ORF">B0A48_05584</name>
</gene>
<dbReference type="Gene3D" id="3.90.1140.10">
    <property type="entry name" value="Cyclic phosphodiesterase"/>
    <property type="match status" value="1"/>
</dbReference>
<proteinExistence type="predicted"/>
<keyword evidence="2" id="KW-1185">Reference proteome</keyword>
<dbReference type="STRING" id="1507870.A0A1V8TJA9"/>
<comment type="caution">
    <text evidence="1">The sequence shown here is derived from an EMBL/GenBank/DDBJ whole genome shotgun (WGS) entry which is preliminary data.</text>
</comment>
<dbReference type="InterPro" id="IPR009097">
    <property type="entry name" value="Cyclic_Pdiesterase"/>
</dbReference>
<protein>
    <submittedName>
        <fullName evidence="1">Uncharacterized protein</fullName>
    </submittedName>
</protein>